<comment type="similarity">
    <text evidence="2">Belongs to the PhoH family.</text>
</comment>
<sequence>MSKARQNRYPQDPLHEGQPLKVKRLVKPRTEGQAHYQNALDEFELTVSLGPAGTGKTFLAIHHGLRLLEAKEIQRLVITRPAVEAEEKLGYLPGGIEEKMAPYLIPMLDAVIDLVGPTMAKRLQETRQLEIAPLAYMRGRTFNDTFLIADEMQNATPRQAALLVTRLGFGTRAVLNGDPAQCDLPAGKGNGIGWLADRLRGRLAEVGVVELRANDVVRSPLVKKLVPLVGDPS</sequence>
<accession>A0A0A1IUN1</accession>
<evidence type="ECO:0000259" key="7">
    <source>
        <dbReference type="Pfam" id="PF02562"/>
    </source>
</evidence>
<keyword evidence="3" id="KW-0963">Cytoplasm</keyword>
<dbReference type="SUPFAM" id="SSF52540">
    <property type="entry name" value="P-loop containing nucleoside triphosphate hydrolases"/>
    <property type="match status" value="1"/>
</dbReference>
<dbReference type="Pfam" id="PF02562">
    <property type="entry name" value="PhoH"/>
    <property type="match status" value="1"/>
</dbReference>
<evidence type="ECO:0000256" key="5">
    <source>
        <dbReference type="ARBA" id="ARBA00022840"/>
    </source>
</evidence>
<evidence type="ECO:0000256" key="1">
    <source>
        <dbReference type="ARBA" id="ARBA00004496"/>
    </source>
</evidence>
<keyword evidence="5" id="KW-0067">ATP-binding</keyword>
<comment type="subcellular location">
    <subcellularLocation>
        <location evidence="1">Cytoplasm</location>
    </subcellularLocation>
</comment>
<evidence type="ECO:0000256" key="2">
    <source>
        <dbReference type="ARBA" id="ARBA00010393"/>
    </source>
</evidence>
<dbReference type="KEGG" id="vg:23680034"/>
<evidence type="ECO:0000256" key="3">
    <source>
        <dbReference type="ARBA" id="ARBA00022490"/>
    </source>
</evidence>
<dbReference type="InterPro" id="IPR027417">
    <property type="entry name" value="P-loop_NTPase"/>
</dbReference>
<dbReference type="GO" id="GO:0005524">
    <property type="term" value="F:ATP binding"/>
    <property type="evidence" value="ECO:0007669"/>
    <property type="project" value="UniProtKB-KW"/>
</dbReference>
<dbReference type="Proteomes" id="UP000030226">
    <property type="component" value="Segment"/>
</dbReference>
<keyword evidence="4" id="KW-0547">Nucleotide-binding</keyword>
<dbReference type="RefSeq" id="YP_009125152.1">
    <property type="nucleotide sequence ID" value="NC_026594.1"/>
</dbReference>
<evidence type="ECO:0000313" key="8">
    <source>
        <dbReference type="EMBL" id="CEF89688.1"/>
    </source>
</evidence>
<protein>
    <recommendedName>
        <fullName evidence="6">PhoH-like protein</fullName>
    </recommendedName>
</protein>
<evidence type="ECO:0000256" key="6">
    <source>
        <dbReference type="ARBA" id="ARBA00039970"/>
    </source>
</evidence>
<dbReference type="PANTHER" id="PTHR30473:SF1">
    <property type="entry name" value="PHOH-LIKE PROTEIN"/>
    <property type="match status" value="1"/>
</dbReference>
<keyword evidence="9" id="KW-1185">Reference proteome</keyword>
<feature type="domain" description="PhoH-like protein" evidence="7">
    <location>
        <begin position="26"/>
        <end position="226"/>
    </location>
</feature>
<organism evidence="8 9">
    <name type="scientific">Pseudomonas phage vB_PaeS_PAO1_Ab18</name>
    <dbReference type="NCBI Taxonomy" id="1548905"/>
    <lineage>
        <taxon>Viruses</taxon>
        <taxon>Duplodnaviria</taxon>
        <taxon>Heunggongvirae</taxon>
        <taxon>Uroviricota</taxon>
        <taxon>Caudoviricetes</taxon>
        <taxon>Mesyanzhinovviridae</taxon>
        <taxon>Bradleyvirinae</taxon>
        <taxon>Abidjanvirus</taxon>
        <taxon>Abidjanvirus Ab18</taxon>
        <taxon>Pseudomonas virus Ab18</taxon>
    </lineage>
</organism>
<evidence type="ECO:0000313" key="9">
    <source>
        <dbReference type="Proteomes" id="UP000030226"/>
    </source>
</evidence>
<dbReference type="GeneID" id="23680034"/>
<dbReference type="PANTHER" id="PTHR30473">
    <property type="entry name" value="PROTEIN PHOH"/>
    <property type="match status" value="1"/>
</dbReference>
<dbReference type="OrthoDB" id="8501at10239"/>
<dbReference type="Gene3D" id="3.40.50.300">
    <property type="entry name" value="P-loop containing nucleotide triphosphate hydrolases"/>
    <property type="match status" value="1"/>
</dbReference>
<name>A0A0A1IUN1_9CAUD</name>
<dbReference type="InterPro" id="IPR051451">
    <property type="entry name" value="PhoH2-like"/>
</dbReference>
<reference evidence="8 9" key="1">
    <citation type="journal article" date="2015" name="PLoS ONE">
        <title>Investigation of a Large Collection of Pseudomonas aeruginosa Bacteriophages Collected from a Single Environmental Source in Abidjan, Cote d'Ivoire.</title>
        <authorList>
            <person name="Essoh C."/>
            <person name="Latino L."/>
            <person name="Midoux C."/>
            <person name="Blouin Y."/>
            <person name="Loukou G."/>
            <person name="Nguetta S.P."/>
            <person name="Lathro S."/>
            <person name="Cablanmian A."/>
            <person name="Kouassi A.K."/>
            <person name="Vergnaud G."/>
            <person name="Pourcel C."/>
        </authorList>
    </citation>
    <scope>NUCLEOTIDE SEQUENCE [LARGE SCALE GENOMIC DNA]</scope>
    <source>
        <strain evidence="8">Ab18</strain>
    </source>
</reference>
<proteinExistence type="inferred from homology"/>
<evidence type="ECO:0000256" key="4">
    <source>
        <dbReference type="ARBA" id="ARBA00022741"/>
    </source>
</evidence>
<dbReference type="InterPro" id="IPR003714">
    <property type="entry name" value="PhoH"/>
</dbReference>
<gene>
    <name evidence="8" type="primary">ORF49</name>
</gene>
<dbReference type="EMBL" id="LN610577">
    <property type="protein sequence ID" value="CEF89688.1"/>
    <property type="molecule type" value="Genomic_DNA"/>
</dbReference>